<dbReference type="RefSeq" id="XP_005837022.1">
    <property type="nucleotide sequence ID" value="XM_005836965.1"/>
</dbReference>
<dbReference type="PaxDb" id="55529-EKX50042"/>
<dbReference type="SMART" id="SM00239">
    <property type="entry name" value="C2"/>
    <property type="match status" value="1"/>
</dbReference>
<gene>
    <name evidence="5" type="ORF">GUITHDRAFT_162018</name>
</gene>
<dbReference type="EMBL" id="JH992980">
    <property type="protein sequence ID" value="EKX50042.1"/>
    <property type="molecule type" value="Genomic_DNA"/>
</dbReference>
<accession>L1JNK8</accession>
<dbReference type="GO" id="GO:0046872">
    <property type="term" value="F:metal ion binding"/>
    <property type="evidence" value="ECO:0007669"/>
    <property type="project" value="UniProtKB-KW"/>
</dbReference>
<protein>
    <recommendedName>
        <fullName evidence="4">C2 domain-containing protein</fullName>
    </recommendedName>
</protein>
<dbReference type="Gene3D" id="2.60.40.150">
    <property type="entry name" value="C2 domain"/>
    <property type="match status" value="1"/>
</dbReference>
<dbReference type="Proteomes" id="UP000011087">
    <property type="component" value="Unassembled WGS sequence"/>
</dbReference>
<dbReference type="STRING" id="905079.L1JNK8"/>
<reference evidence="6" key="3">
    <citation type="submission" date="2015-06" db="UniProtKB">
        <authorList>
            <consortium name="EnsemblProtists"/>
        </authorList>
    </citation>
    <scope>IDENTIFICATION</scope>
</reference>
<dbReference type="KEGG" id="gtt:GUITHDRAFT_162018"/>
<evidence type="ECO:0000256" key="3">
    <source>
        <dbReference type="SAM" id="MobiDB-lite"/>
    </source>
</evidence>
<name>L1JNK8_GUITC</name>
<dbReference type="Pfam" id="PF00168">
    <property type="entry name" value="C2"/>
    <property type="match status" value="1"/>
</dbReference>
<keyword evidence="7" id="KW-1185">Reference proteome</keyword>
<proteinExistence type="predicted"/>
<feature type="compositionally biased region" description="Polar residues" evidence="3">
    <location>
        <begin position="441"/>
        <end position="459"/>
    </location>
</feature>
<dbReference type="HOGENOM" id="CLU_492164_0_0_1"/>
<dbReference type="PANTHER" id="PTHR45911">
    <property type="entry name" value="C2 DOMAIN-CONTAINING PROTEIN"/>
    <property type="match status" value="1"/>
</dbReference>
<dbReference type="SUPFAM" id="SSF49562">
    <property type="entry name" value="C2 domain (Calcium/lipid-binding domain, CaLB)"/>
    <property type="match status" value="1"/>
</dbReference>
<sequence length="554" mass="62640">MRARESRGQLPRINEKKTKEKKISREVQVHFPLVVGRARENLNAILKSRGQQTNKPSSSHGPGMKRINRIETFVSLLEKPWSERLPEDILYLMEALRELHTFKELNIVSSHMEEQLAKIVDVRKFVHRGGIVVREGQQVDCLYQHKAVKNSEALSSEGGKVILFANIVEAIQIAALDPSGTSDPYVVVRVGTREGQTEVKYKTLNPIWEQTLKIEVEDDADSVELTVWDYDAWGDHDFLGLVEVPLRALQTDMHKFHKYALPLKDDERYSGLVDEHMSGKAEAVSGSITFFLQLTTDKYLDRVETLMSDENQVERSVQKLLMGSIIGVESFLSKGSYDMTVIVDQPAILLRVQLKEYESHIKPLQDNMHTRKLNFFRELSVFHDASDDKLNMIASSFDILQYRSGVIARERETWSRVVFIMSGEVNIYKSVLDNRAHNQRHQPSQRPSNKSTSSGNTSDLASSDLSKVLMDKDVFLSRLLRGHTIHLLEVLSKTPNAYTSVAATPVELLVSKGSTQIGMQHELVELNDNWNSEPKGVVRARDALPVGDVSSAVV</sequence>
<dbReference type="AlphaFoldDB" id="L1JNK8"/>
<evidence type="ECO:0000313" key="5">
    <source>
        <dbReference type="EMBL" id="EKX50042.1"/>
    </source>
</evidence>
<keyword evidence="2" id="KW-0106">Calcium</keyword>
<dbReference type="SUPFAM" id="SSF51206">
    <property type="entry name" value="cAMP-binding domain-like"/>
    <property type="match status" value="2"/>
</dbReference>
<evidence type="ECO:0000313" key="6">
    <source>
        <dbReference type="EnsemblProtists" id="EKX50042"/>
    </source>
</evidence>
<dbReference type="CDD" id="cd00030">
    <property type="entry name" value="C2"/>
    <property type="match status" value="1"/>
</dbReference>
<reference evidence="7" key="2">
    <citation type="submission" date="2012-11" db="EMBL/GenBank/DDBJ databases">
        <authorList>
            <person name="Kuo A."/>
            <person name="Curtis B.A."/>
            <person name="Tanifuji G."/>
            <person name="Burki F."/>
            <person name="Gruber A."/>
            <person name="Irimia M."/>
            <person name="Maruyama S."/>
            <person name="Arias M.C."/>
            <person name="Ball S.G."/>
            <person name="Gile G.H."/>
            <person name="Hirakawa Y."/>
            <person name="Hopkins J.F."/>
            <person name="Rensing S.A."/>
            <person name="Schmutz J."/>
            <person name="Symeonidi A."/>
            <person name="Elias M."/>
            <person name="Eveleigh R.J."/>
            <person name="Herman E.K."/>
            <person name="Klute M.J."/>
            <person name="Nakayama T."/>
            <person name="Obornik M."/>
            <person name="Reyes-Prieto A."/>
            <person name="Armbrust E.V."/>
            <person name="Aves S.J."/>
            <person name="Beiko R.G."/>
            <person name="Coutinho P."/>
            <person name="Dacks J.B."/>
            <person name="Durnford D.G."/>
            <person name="Fast N.M."/>
            <person name="Green B.R."/>
            <person name="Grisdale C."/>
            <person name="Hempe F."/>
            <person name="Henrissat B."/>
            <person name="Hoppner M.P."/>
            <person name="Ishida K.-I."/>
            <person name="Kim E."/>
            <person name="Koreny L."/>
            <person name="Kroth P.G."/>
            <person name="Liu Y."/>
            <person name="Malik S.-B."/>
            <person name="Maier U.G."/>
            <person name="McRose D."/>
            <person name="Mock T."/>
            <person name="Neilson J.A."/>
            <person name="Onodera N.T."/>
            <person name="Poole A.M."/>
            <person name="Pritham E.J."/>
            <person name="Richards T.A."/>
            <person name="Rocap G."/>
            <person name="Roy S.W."/>
            <person name="Sarai C."/>
            <person name="Schaack S."/>
            <person name="Shirato S."/>
            <person name="Slamovits C.H."/>
            <person name="Spencer D.F."/>
            <person name="Suzuki S."/>
            <person name="Worden A.Z."/>
            <person name="Zauner S."/>
            <person name="Barry K."/>
            <person name="Bell C."/>
            <person name="Bharti A.K."/>
            <person name="Crow J.A."/>
            <person name="Grimwood J."/>
            <person name="Kramer R."/>
            <person name="Lindquist E."/>
            <person name="Lucas S."/>
            <person name="Salamov A."/>
            <person name="McFadden G.I."/>
            <person name="Lane C.E."/>
            <person name="Keeling P.J."/>
            <person name="Gray M.W."/>
            <person name="Grigoriev I.V."/>
            <person name="Archibald J.M."/>
        </authorList>
    </citation>
    <scope>NUCLEOTIDE SEQUENCE</scope>
    <source>
        <strain evidence="7">CCMP2712</strain>
    </source>
</reference>
<dbReference type="InterPro" id="IPR014710">
    <property type="entry name" value="RmlC-like_jellyroll"/>
</dbReference>
<dbReference type="eggNOG" id="KOG1030">
    <property type="taxonomic scope" value="Eukaryota"/>
</dbReference>
<evidence type="ECO:0000259" key="4">
    <source>
        <dbReference type="PROSITE" id="PS50004"/>
    </source>
</evidence>
<dbReference type="GeneID" id="17306519"/>
<dbReference type="InterPro" id="IPR018490">
    <property type="entry name" value="cNMP-bd_dom_sf"/>
</dbReference>
<dbReference type="EnsemblProtists" id="EKX50042">
    <property type="protein sequence ID" value="EKX50042"/>
    <property type="gene ID" value="GUITHDRAFT_162018"/>
</dbReference>
<evidence type="ECO:0000256" key="2">
    <source>
        <dbReference type="ARBA" id="ARBA00022837"/>
    </source>
</evidence>
<feature type="domain" description="C2" evidence="4">
    <location>
        <begin position="143"/>
        <end position="260"/>
    </location>
</feature>
<dbReference type="OrthoDB" id="67700at2759"/>
<evidence type="ECO:0000313" key="7">
    <source>
        <dbReference type="Proteomes" id="UP000011087"/>
    </source>
</evidence>
<dbReference type="InterPro" id="IPR035892">
    <property type="entry name" value="C2_domain_sf"/>
</dbReference>
<keyword evidence="1" id="KW-0479">Metal-binding</keyword>
<reference evidence="5 7" key="1">
    <citation type="journal article" date="2012" name="Nature">
        <title>Algal genomes reveal evolutionary mosaicism and the fate of nucleomorphs.</title>
        <authorList>
            <consortium name="DOE Joint Genome Institute"/>
            <person name="Curtis B.A."/>
            <person name="Tanifuji G."/>
            <person name="Burki F."/>
            <person name="Gruber A."/>
            <person name="Irimia M."/>
            <person name="Maruyama S."/>
            <person name="Arias M.C."/>
            <person name="Ball S.G."/>
            <person name="Gile G.H."/>
            <person name="Hirakawa Y."/>
            <person name="Hopkins J.F."/>
            <person name="Kuo A."/>
            <person name="Rensing S.A."/>
            <person name="Schmutz J."/>
            <person name="Symeonidi A."/>
            <person name="Elias M."/>
            <person name="Eveleigh R.J."/>
            <person name="Herman E.K."/>
            <person name="Klute M.J."/>
            <person name="Nakayama T."/>
            <person name="Obornik M."/>
            <person name="Reyes-Prieto A."/>
            <person name="Armbrust E.V."/>
            <person name="Aves S.J."/>
            <person name="Beiko R.G."/>
            <person name="Coutinho P."/>
            <person name="Dacks J.B."/>
            <person name="Durnford D.G."/>
            <person name="Fast N.M."/>
            <person name="Green B.R."/>
            <person name="Grisdale C.J."/>
            <person name="Hempel F."/>
            <person name="Henrissat B."/>
            <person name="Hoppner M.P."/>
            <person name="Ishida K."/>
            <person name="Kim E."/>
            <person name="Koreny L."/>
            <person name="Kroth P.G."/>
            <person name="Liu Y."/>
            <person name="Malik S.B."/>
            <person name="Maier U.G."/>
            <person name="McRose D."/>
            <person name="Mock T."/>
            <person name="Neilson J.A."/>
            <person name="Onodera N.T."/>
            <person name="Poole A.M."/>
            <person name="Pritham E.J."/>
            <person name="Richards T.A."/>
            <person name="Rocap G."/>
            <person name="Roy S.W."/>
            <person name="Sarai C."/>
            <person name="Schaack S."/>
            <person name="Shirato S."/>
            <person name="Slamovits C.H."/>
            <person name="Spencer D.F."/>
            <person name="Suzuki S."/>
            <person name="Worden A.Z."/>
            <person name="Zauner S."/>
            <person name="Barry K."/>
            <person name="Bell C."/>
            <person name="Bharti A.K."/>
            <person name="Crow J.A."/>
            <person name="Grimwood J."/>
            <person name="Kramer R."/>
            <person name="Lindquist E."/>
            <person name="Lucas S."/>
            <person name="Salamov A."/>
            <person name="McFadden G.I."/>
            <person name="Lane C.E."/>
            <person name="Keeling P.J."/>
            <person name="Gray M.W."/>
            <person name="Grigoriev I.V."/>
            <person name="Archibald J.M."/>
        </authorList>
    </citation>
    <scope>NUCLEOTIDE SEQUENCE</scope>
    <source>
        <strain evidence="5 7">CCMP2712</strain>
    </source>
</reference>
<dbReference type="Gene3D" id="2.60.120.10">
    <property type="entry name" value="Jelly Rolls"/>
    <property type="match status" value="2"/>
</dbReference>
<feature type="region of interest" description="Disordered" evidence="3">
    <location>
        <begin position="1"/>
        <end position="21"/>
    </location>
</feature>
<dbReference type="PRINTS" id="PR00360">
    <property type="entry name" value="C2DOMAIN"/>
</dbReference>
<organism evidence="5">
    <name type="scientific">Guillardia theta (strain CCMP2712)</name>
    <name type="common">Cryptophyte</name>
    <dbReference type="NCBI Taxonomy" id="905079"/>
    <lineage>
        <taxon>Eukaryota</taxon>
        <taxon>Cryptophyceae</taxon>
        <taxon>Pyrenomonadales</taxon>
        <taxon>Geminigeraceae</taxon>
        <taxon>Guillardia</taxon>
    </lineage>
</organism>
<evidence type="ECO:0000256" key="1">
    <source>
        <dbReference type="ARBA" id="ARBA00022723"/>
    </source>
</evidence>
<feature type="region of interest" description="Disordered" evidence="3">
    <location>
        <begin position="436"/>
        <end position="459"/>
    </location>
</feature>
<dbReference type="InterPro" id="IPR000008">
    <property type="entry name" value="C2_dom"/>
</dbReference>
<dbReference type="PROSITE" id="PS50004">
    <property type="entry name" value="C2"/>
    <property type="match status" value="1"/>
</dbReference>